<dbReference type="Pfam" id="PF13807">
    <property type="entry name" value="GNVR"/>
    <property type="match status" value="1"/>
</dbReference>
<dbReference type="NCBIfam" id="TIGR01007">
    <property type="entry name" value="eps_fam"/>
    <property type="match status" value="1"/>
</dbReference>
<reference evidence="12" key="1">
    <citation type="submission" date="2020-09" db="EMBL/GenBank/DDBJ databases">
        <title>Iningainema tapete sp. nov. (Scytonemataceae, Cyanobacteria) from greenhouses in central Florida (USA) produces two types of nodularin with biosynthetic potential for microcystin-LR and anabaenopeptins.</title>
        <authorList>
            <person name="Berthold D.E."/>
            <person name="Lefler F.W."/>
            <person name="Huang I.-S."/>
            <person name="Abdulla H."/>
            <person name="Zimba P.V."/>
            <person name="Laughinghouse H.D. IV."/>
        </authorList>
    </citation>
    <scope>NUCLEOTIDE SEQUENCE</scope>
    <source>
        <strain evidence="12">BLCCT55</strain>
    </source>
</reference>
<dbReference type="FunFam" id="3.40.50.300:FF:000527">
    <property type="entry name" value="Tyrosine-protein kinase etk"/>
    <property type="match status" value="1"/>
</dbReference>
<keyword evidence="13" id="KW-1185">Reference proteome</keyword>
<evidence type="ECO:0000256" key="9">
    <source>
        <dbReference type="SAM" id="Coils"/>
    </source>
</evidence>
<feature type="domain" description="Tyrosine-protein kinase G-rich" evidence="11">
    <location>
        <begin position="372"/>
        <end position="447"/>
    </location>
</feature>
<protein>
    <recommendedName>
        <fullName evidence="2">non-specific protein-tyrosine kinase</fullName>
        <ecNumber evidence="2">2.7.10.2</ecNumber>
    </recommendedName>
</protein>
<dbReference type="InterPro" id="IPR050445">
    <property type="entry name" value="Bact_polysacc_biosynth/exp"/>
</dbReference>
<keyword evidence="5" id="KW-0418">Kinase</keyword>
<feature type="transmembrane region" description="Helical" evidence="10">
    <location>
        <begin position="20"/>
        <end position="40"/>
    </location>
</feature>
<proteinExistence type="inferred from homology"/>
<evidence type="ECO:0000256" key="5">
    <source>
        <dbReference type="ARBA" id="ARBA00022777"/>
    </source>
</evidence>
<dbReference type="GO" id="GO:0042802">
    <property type="term" value="F:identical protein binding"/>
    <property type="evidence" value="ECO:0007669"/>
    <property type="project" value="UniProtKB-ARBA"/>
</dbReference>
<evidence type="ECO:0000256" key="6">
    <source>
        <dbReference type="ARBA" id="ARBA00022840"/>
    </source>
</evidence>
<dbReference type="GO" id="GO:0005886">
    <property type="term" value="C:plasma membrane"/>
    <property type="evidence" value="ECO:0007669"/>
    <property type="project" value="TreeGrafter"/>
</dbReference>
<evidence type="ECO:0000313" key="12">
    <source>
        <dbReference type="EMBL" id="MBD2773242.1"/>
    </source>
</evidence>
<dbReference type="EMBL" id="JACXAE010000050">
    <property type="protein sequence ID" value="MBD2773242.1"/>
    <property type="molecule type" value="Genomic_DNA"/>
</dbReference>
<feature type="coiled-coil region" evidence="9">
    <location>
        <begin position="172"/>
        <end position="236"/>
    </location>
</feature>
<keyword evidence="9" id="KW-0175">Coiled coil</keyword>
<organism evidence="12 13">
    <name type="scientific">Iningainema tapete BLCC-T55</name>
    <dbReference type="NCBI Taxonomy" id="2748662"/>
    <lineage>
        <taxon>Bacteria</taxon>
        <taxon>Bacillati</taxon>
        <taxon>Cyanobacteriota</taxon>
        <taxon>Cyanophyceae</taxon>
        <taxon>Nostocales</taxon>
        <taxon>Scytonemataceae</taxon>
        <taxon>Iningainema tapete</taxon>
    </lineage>
</organism>
<dbReference type="InterPro" id="IPR005702">
    <property type="entry name" value="Wzc-like_C"/>
</dbReference>
<dbReference type="InterPro" id="IPR033756">
    <property type="entry name" value="YlxH/NBP35"/>
</dbReference>
<evidence type="ECO:0000256" key="8">
    <source>
        <dbReference type="ARBA" id="ARBA00051245"/>
    </source>
</evidence>
<dbReference type="CDD" id="cd05387">
    <property type="entry name" value="BY-kinase"/>
    <property type="match status" value="1"/>
</dbReference>
<dbReference type="SUPFAM" id="SSF52540">
    <property type="entry name" value="P-loop containing nucleoside triphosphate hydrolases"/>
    <property type="match status" value="1"/>
</dbReference>
<sequence>MESRESFVFDKYWQVMKRRWLPAFGIFLPVFLISLTASSLKKPSYIAEGKLLFKRINTTSSLTGVGTEIGKLEPLVQDKTNPLNTEAEVIRSLPVVQKTIETLNLKDKNETLLKPKKFLERLTVNDIQKTDVLKISYTDTNPKTAAQVVDTLIAVYLEHNISYHRSQAAAARKFIEKQLPNAELVVRRAEAQLAEFKEKNKVVSLQEETTKAVNVMADLQEQINQTQSKIADVNSQSLEIRKQLNMNSQQAVTNTSLSQSGGVQDLLKEVQQLESQLAGKRTVLLDTHPEIINLENKLQALKGILQQRIKQVVRSNQPQLNGNLQIGALQQQLTADLIKLESTRQGLASQATILSNVQATYKQRLNILPRLEQQQRQLERRVQAAQTTYSLLLQKLEESRIAESQNLGNASLVSKAEVPDKPISSPTVSYVSAGILGILAALATIYVLEARDKSIRTVDAAKELLGLTLLGVIPTFNKSKKSSRGSEEPELFSARLVVRDTPRSPISEAYRMLRANLKFLSADKELKVIVVTSSVPKEGKSTVAANLALAMAQMERKVLLVDGDLHRPVQHKIWELHNSEGLSNVIVAQAEIKTATKKVTDNLSVLTSGVVPPNPASLLDSKRMANLIESFAANYDFVIIDAPSLTVAADAATIGQMADGVLLVVRPGVVDSVNAAFAKELLEKSGQNVLGQVVNGVIPNNERHSYYYFAKEYYPQEKDTTDESPEYNRRDGMVN</sequence>
<evidence type="ECO:0000259" key="11">
    <source>
        <dbReference type="Pfam" id="PF13807"/>
    </source>
</evidence>
<keyword evidence="10" id="KW-1133">Transmembrane helix</keyword>
<dbReference type="PANTHER" id="PTHR32309">
    <property type="entry name" value="TYROSINE-PROTEIN KINASE"/>
    <property type="match status" value="1"/>
</dbReference>
<evidence type="ECO:0000256" key="4">
    <source>
        <dbReference type="ARBA" id="ARBA00022741"/>
    </source>
</evidence>
<dbReference type="Proteomes" id="UP000629098">
    <property type="component" value="Unassembled WGS sequence"/>
</dbReference>
<comment type="catalytic activity">
    <reaction evidence="8">
        <text>L-tyrosyl-[protein] + ATP = O-phospho-L-tyrosyl-[protein] + ADP + H(+)</text>
        <dbReference type="Rhea" id="RHEA:10596"/>
        <dbReference type="Rhea" id="RHEA-COMP:10136"/>
        <dbReference type="Rhea" id="RHEA-COMP:20101"/>
        <dbReference type="ChEBI" id="CHEBI:15378"/>
        <dbReference type="ChEBI" id="CHEBI:30616"/>
        <dbReference type="ChEBI" id="CHEBI:46858"/>
        <dbReference type="ChEBI" id="CHEBI:61978"/>
        <dbReference type="ChEBI" id="CHEBI:456216"/>
        <dbReference type="EC" id="2.7.10.2"/>
    </reaction>
</comment>
<name>A0A8J6XMT8_9CYAN</name>
<dbReference type="RefSeq" id="WP_190828770.1">
    <property type="nucleotide sequence ID" value="NZ_CAWPPI010000050.1"/>
</dbReference>
<keyword evidence="10" id="KW-0472">Membrane</keyword>
<keyword evidence="7" id="KW-0829">Tyrosine-protein kinase</keyword>
<keyword evidence="6" id="KW-0067">ATP-binding</keyword>
<dbReference type="Pfam" id="PF10609">
    <property type="entry name" value="ParA"/>
    <property type="match status" value="1"/>
</dbReference>
<keyword evidence="4" id="KW-0547">Nucleotide-binding</keyword>
<comment type="similarity">
    <text evidence="1">Belongs to the CpsD/CapB family.</text>
</comment>
<dbReference type="GO" id="GO:0004715">
    <property type="term" value="F:non-membrane spanning protein tyrosine kinase activity"/>
    <property type="evidence" value="ECO:0007669"/>
    <property type="project" value="UniProtKB-EC"/>
</dbReference>
<evidence type="ECO:0000256" key="2">
    <source>
        <dbReference type="ARBA" id="ARBA00011903"/>
    </source>
</evidence>
<dbReference type="InterPro" id="IPR027417">
    <property type="entry name" value="P-loop_NTPase"/>
</dbReference>
<dbReference type="AlphaFoldDB" id="A0A8J6XMT8"/>
<accession>A0A8J6XMT8</accession>
<evidence type="ECO:0000256" key="1">
    <source>
        <dbReference type="ARBA" id="ARBA00007316"/>
    </source>
</evidence>
<dbReference type="Gene3D" id="3.40.50.300">
    <property type="entry name" value="P-loop containing nucleotide triphosphate hydrolases"/>
    <property type="match status" value="1"/>
</dbReference>
<keyword evidence="3 12" id="KW-0808">Transferase</keyword>
<dbReference type="InterPro" id="IPR032807">
    <property type="entry name" value="GNVR"/>
</dbReference>
<evidence type="ECO:0000256" key="7">
    <source>
        <dbReference type="ARBA" id="ARBA00023137"/>
    </source>
</evidence>
<dbReference type="EC" id="2.7.10.2" evidence="2"/>
<evidence type="ECO:0000256" key="10">
    <source>
        <dbReference type="SAM" id="Phobius"/>
    </source>
</evidence>
<dbReference type="GO" id="GO:0005524">
    <property type="term" value="F:ATP binding"/>
    <property type="evidence" value="ECO:0007669"/>
    <property type="project" value="UniProtKB-KW"/>
</dbReference>
<evidence type="ECO:0000256" key="3">
    <source>
        <dbReference type="ARBA" id="ARBA00022679"/>
    </source>
</evidence>
<comment type="caution">
    <text evidence="12">The sequence shown here is derived from an EMBL/GenBank/DDBJ whole genome shotgun (WGS) entry which is preliminary data.</text>
</comment>
<dbReference type="PANTHER" id="PTHR32309:SF13">
    <property type="entry name" value="FERRIC ENTEROBACTIN TRANSPORT PROTEIN FEPE"/>
    <property type="match status" value="1"/>
</dbReference>
<evidence type="ECO:0000313" key="13">
    <source>
        <dbReference type="Proteomes" id="UP000629098"/>
    </source>
</evidence>
<keyword evidence="10" id="KW-0812">Transmembrane</keyword>
<gene>
    <name evidence="12" type="ORF">ICL16_14485</name>
</gene>